<keyword evidence="2" id="KW-1185">Reference proteome</keyword>
<reference evidence="1" key="3">
    <citation type="journal article" date="2017" name="Nature">
        <title>Genome sequence of the progenitor of the wheat D genome Aegilops tauschii.</title>
        <authorList>
            <person name="Luo M.C."/>
            <person name="Gu Y.Q."/>
            <person name="Puiu D."/>
            <person name="Wang H."/>
            <person name="Twardziok S.O."/>
            <person name="Deal K.R."/>
            <person name="Huo N."/>
            <person name="Zhu T."/>
            <person name="Wang L."/>
            <person name="Wang Y."/>
            <person name="McGuire P.E."/>
            <person name="Liu S."/>
            <person name="Long H."/>
            <person name="Ramasamy R.K."/>
            <person name="Rodriguez J.C."/>
            <person name="Van S.L."/>
            <person name="Yuan L."/>
            <person name="Wang Z."/>
            <person name="Xia Z."/>
            <person name="Xiao L."/>
            <person name="Anderson O.D."/>
            <person name="Ouyang S."/>
            <person name="Liang Y."/>
            <person name="Zimin A.V."/>
            <person name="Pertea G."/>
            <person name="Qi P."/>
            <person name="Bennetzen J.L."/>
            <person name="Dai X."/>
            <person name="Dawson M.W."/>
            <person name="Muller H.G."/>
            <person name="Kugler K."/>
            <person name="Rivarola-Duarte L."/>
            <person name="Spannagl M."/>
            <person name="Mayer K.F.X."/>
            <person name="Lu F.H."/>
            <person name="Bevan M.W."/>
            <person name="Leroy P."/>
            <person name="Li P."/>
            <person name="You F.M."/>
            <person name="Sun Q."/>
            <person name="Liu Z."/>
            <person name="Lyons E."/>
            <person name="Wicker T."/>
            <person name="Salzberg S.L."/>
            <person name="Devos K.M."/>
            <person name="Dvorak J."/>
        </authorList>
    </citation>
    <scope>NUCLEOTIDE SEQUENCE [LARGE SCALE GENOMIC DNA]</scope>
    <source>
        <strain evidence="1">cv. AL8/78</strain>
    </source>
</reference>
<organism evidence="1 2">
    <name type="scientific">Aegilops tauschii subsp. strangulata</name>
    <name type="common">Goatgrass</name>
    <dbReference type="NCBI Taxonomy" id="200361"/>
    <lineage>
        <taxon>Eukaryota</taxon>
        <taxon>Viridiplantae</taxon>
        <taxon>Streptophyta</taxon>
        <taxon>Embryophyta</taxon>
        <taxon>Tracheophyta</taxon>
        <taxon>Spermatophyta</taxon>
        <taxon>Magnoliopsida</taxon>
        <taxon>Liliopsida</taxon>
        <taxon>Poales</taxon>
        <taxon>Poaceae</taxon>
        <taxon>BOP clade</taxon>
        <taxon>Pooideae</taxon>
        <taxon>Triticodae</taxon>
        <taxon>Triticeae</taxon>
        <taxon>Triticinae</taxon>
        <taxon>Aegilops</taxon>
    </lineage>
</organism>
<name>A0A453LL61_AEGTS</name>
<accession>A0A453LL61</accession>
<reference evidence="2" key="1">
    <citation type="journal article" date="2014" name="Science">
        <title>Ancient hybridizations among the ancestral genomes of bread wheat.</title>
        <authorList>
            <consortium name="International Wheat Genome Sequencing Consortium,"/>
            <person name="Marcussen T."/>
            <person name="Sandve S.R."/>
            <person name="Heier L."/>
            <person name="Spannagl M."/>
            <person name="Pfeifer M."/>
            <person name="Jakobsen K.S."/>
            <person name="Wulff B.B."/>
            <person name="Steuernagel B."/>
            <person name="Mayer K.F."/>
            <person name="Olsen O.A."/>
        </authorList>
    </citation>
    <scope>NUCLEOTIDE SEQUENCE [LARGE SCALE GENOMIC DNA]</scope>
    <source>
        <strain evidence="2">cv. AL8/78</strain>
    </source>
</reference>
<reference evidence="1" key="4">
    <citation type="submission" date="2019-03" db="UniProtKB">
        <authorList>
            <consortium name="EnsemblPlants"/>
        </authorList>
    </citation>
    <scope>IDENTIFICATION</scope>
</reference>
<reference evidence="2" key="2">
    <citation type="journal article" date="2017" name="Nat. Plants">
        <title>The Aegilops tauschii genome reveals multiple impacts of transposons.</title>
        <authorList>
            <person name="Zhao G."/>
            <person name="Zou C."/>
            <person name="Li K."/>
            <person name="Wang K."/>
            <person name="Li T."/>
            <person name="Gao L."/>
            <person name="Zhang X."/>
            <person name="Wang H."/>
            <person name="Yang Z."/>
            <person name="Liu X."/>
            <person name="Jiang W."/>
            <person name="Mao L."/>
            <person name="Kong X."/>
            <person name="Jiao Y."/>
            <person name="Jia J."/>
        </authorList>
    </citation>
    <scope>NUCLEOTIDE SEQUENCE [LARGE SCALE GENOMIC DNA]</scope>
    <source>
        <strain evidence="2">cv. AL8/78</strain>
    </source>
</reference>
<dbReference type="EnsemblPlants" id="AET5Gv20828100.3">
    <property type="protein sequence ID" value="AET5Gv20828100.3"/>
    <property type="gene ID" value="AET5Gv20828100"/>
</dbReference>
<reference evidence="1" key="5">
    <citation type="journal article" date="2021" name="G3 (Bethesda)">
        <title>Aegilops tauschii genome assembly Aet v5.0 features greater sequence contiguity and improved annotation.</title>
        <authorList>
            <person name="Wang L."/>
            <person name="Zhu T."/>
            <person name="Rodriguez J.C."/>
            <person name="Deal K.R."/>
            <person name="Dubcovsky J."/>
            <person name="McGuire P.E."/>
            <person name="Lux T."/>
            <person name="Spannagl M."/>
            <person name="Mayer K.F.X."/>
            <person name="Baldrich P."/>
            <person name="Meyers B.C."/>
            <person name="Huo N."/>
            <person name="Gu Y.Q."/>
            <person name="Zhou H."/>
            <person name="Devos K.M."/>
            <person name="Bennetzen J.L."/>
            <person name="Unver T."/>
            <person name="Budak H."/>
            <person name="Gulick P.J."/>
            <person name="Galiba G."/>
            <person name="Kalapos B."/>
            <person name="Nelson D.R."/>
            <person name="Li P."/>
            <person name="You F.M."/>
            <person name="Luo M.C."/>
            <person name="Dvorak J."/>
        </authorList>
    </citation>
    <scope>NUCLEOTIDE SEQUENCE [LARGE SCALE GENOMIC DNA]</scope>
    <source>
        <strain evidence="1">cv. AL8/78</strain>
    </source>
</reference>
<proteinExistence type="predicted"/>
<dbReference type="AlphaFoldDB" id="A0A453LL61"/>
<sequence>YRPLPVDLSSPLLCSLARKGYGMVCVAWFVLYIHGRCCLLAGSWSYLCLSHVHARLSILNSDPSILSFVCLLDPSARRRKQARNVRTRRVVVALCSLDWVGQAWTGRCVAALGSPEPDDDKQAIGGSC</sequence>
<evidence type="ECO:0000313" key="1">
    <source>
        <dbReference type="EnsemblPlants" id="AET5Gv20828100.3"/>
    </source>
</evidence>
<protein>
    <submittedName>
        <fullName evidence="1">Uncharacterized protein</fullName>
    </submittedName>
</protein>
<dbReference type="Gramene" id="AET5Gv20828100.3">
    <property type="protein sequence ID" value="AET5Gv20828100.3"/>
    <property type="gene ID" value="AET5Gv20828100"/>
</dbReference>
<evidence type="ECO:0000313" key="2">
    <source>
        <dbReference type="Proteomes" id="UP000015105"/>
    </source>
</evidence>
<dbReference type="Proteomes" id="UP000015105">
    <property type="component" value="Chromosome 5D"/>
</dbReference>